<evidence type="ECO:0000256" key="2">
    <source>
        <dbReference type="ARBA" id="ARBA00009347"/>
    </source>
</evidence>
<dbReference type="InterPro" id="IPR009075">
    <property type="entry name" value="AcylCo_DH/oxidase_C"/>
</dbReference>
<dbReference type="InterPro" id="IPR036250">
    <property type="entry name" value="AcylCo_DH-like_C"/>
</dbReference>
<comment type="pathway">
    <text evidence="7">Amino-acid metabolism; lysine degradation.</text>
</comment>
<evidence type="ECO:0000256" key="8">
    <source>
        <dbReference type="ARBA" id="ARBA00037927"/>
    </source>
</evidence>
<dbReference type="Pfam" id="PF00441">
    <property type="entry name" value="Acyl-CoA_dh_1"/>
    <property type="match status" value="1"/>
</dbReference>
<comment type="caution">
    <text evidence="15">The sequence shown here is derived from an EMBL/GenBank/DDBJ whole genome shotgun (WGS) entry which is preliminary data.</text>
</comment>
<accession>A0A368DS84</accession>
<dbReference type="InterPro" id="IPR037069">
    <property type="entry name" value="AcylCoA_DH/ox_N_sf"/>
</dbReference>
<dbReference type="PROSITE" id="PS00073">
    <property type="entry name" value="ACYL_COA_DH_2"/>
    <property type="match status" value="1"/>
</dbReference>
<dbReference type="Gene3D" id="1.20.140.10">
    <property type="entry name" value="Butyryl-CoA Dehydrogenase, subunit A, domain 3"/>
    <property type="match status" value="1"/>
</dbReference>
<dbReference type="InterPro" id="IPR013786">
    <property type="entry name" value="AcylCoA_DH/ox_N"/>
</dbReference>
<reference evidence="15 16" key="1">
    <citation type="journal article" date="2018" name="Microbiome">
        <title>Fine metagenomic profile of the Mediterranean stratified and mixed water columns revealed by assembly and recruitment.</title>
        <authorList>
            <person name="Haro-Moreno J.M."/>
            <person name="Lopez-Perez M."/>
            <person name="De La Torre J.R."/>
            <person name="Picazo A."/>
            <person name="Camacho A."/>
            <person name="Rodriguez-Valera F."/>
        </authorList>
    </citation>
    <scope>NUCLEOTIDE SEQUENCE [LARGE SCALE GENOMIC DNA]</scope>
    <source>
        <strain evidence="15">MED-G57</strain>
    </source>
</reference>
<protein>
    <recommendedName>
        <fullName evidence="9">glutaryl-CoA dehydrogenase (ETF)</fullName>
        <ecNumber evidence="9">1.3.8.6</ecNumber>
    </recommendedName>
</protein>
<keyword evidence="4 11" id="KW-0274">FAD</keyword>
<comment type="similarity">
    <text evidence="2 11">Belongs to the acyl-CoA dehydrogenase family.</text>
</comment>
<dbReference type="SUPFAM" id="SSF47203">
    <property type="entry name" value="Acyl-CoA dehydrogenase C-terminal domain-like"/>
    <property type="match status" value="1"/>
</dbReference>
<dbReference type="PANTHER" id="PTHR42807:SF1">
    <property type="entry name" value="GLUTARYL-COA DEHYDROGENASE, MITOCHONDRIAL"/>
    <property type="match status" value="1"/>
</dbReference>
<keyword evidence="6 11" id="KW-0560">Oxidoreductase</keyword>
<dbReference type="GO" id="GO:0000062">
    <property type="term" value="F:fatty-acyl-CoA binding"/>
    <property type="evidence" value="ECO:0007669"/>
    <property type="project" value="TreeGrafter"/>
</dbReference>
<dbReference type="InterPro" id="IPR052033">
    <property type="entry name" value="Glutaryl-CoA_DH_mitochondrial"/>
</dbReference>
<dbReference type="EC" id="1.3.8.6" evidence="9"/>
<dbReference type="InterPro" id="IPR006091">
    <property type="entry name" value="Acyl-CoA_Oxase/DH_mid-dom"/>
</dbReference>
<evidence type="ECO:0000259" key="12">
    <source>
        <dbReference type="Pfam" id="PF00441"/>
    </source>
</evidence>
<dbReference type="Gene3D" id="2.40.110.10">
    <property type="entry name" value="Butyryl-CoA Dehydrogenase, subunit A, domain 2"/>
    <property type="match status" value="1"/>
</dbReference>
<dbReference type="Pfam" id="PF02770">
    <property type="entry name" value="Acyl-CoA_dh_M"/>
    <property type="match status" value="1"/>
</dbReference>
<evidence type="ECO:0000313" key="15">
    <source>
        <dbReference type="EMBL" id="RCL74196.1"/>
    </source>
</evidence>
<dbReference type="SUPFAM" id="SSF56645">
    <property type="entry name" value="Acyl-CoA dehydrogenase NM domain-like"/>
    <property type="match status" value="1"/>
</dbReference>
<dbReference type="FunFam" id="1.10.540.10:FF:000026">
    <property type="entry name" value="Acyl-CoA dehydrogenase medium chain"/>
    <property type="match status" value="1"/>
</dbReference>
<dbReference type="AlphaFoldDB" id="A0A368DS84"/>
<dbReference type="InterPro" id="IPR009100">
    <property type="entry name" value="AcylCoA_DH/oxidase_NM_dom_sf"/>
</dbReference>
<evidence type="ECO:0000256" key="5">
    <source>
        <dbReference type="ARBA" id="ARBA00022946"/>
    </source>
</evidence>
<dbReference type="Proteomes" id="UP000253570">
    <property type="component" value="Unassembled WGS sequence"/>
</dbReference>
<evidence type="ECO:0000256" key="6">
    <source>
        <dbReference type="ARBA" id="ARBA00023002"/>
    </source>
</evidence>
<evidence type="ECO:0000256" key="9">
    <source>
        <dbReference type="ARBA" id="ARBA00039033"/>
    </source>
</evidence>
<comment type="catalytic activity">
    <reaction evidence="10">
        <text>glutaryl-CoA + oxidized [electron-transfer flavoprotein] + 2 H(+) = (2E)-butenoyl-CoA + reduced [electron-transfer flavoprotein] + CO2</text>
        <dbReference type="Rhea" id="RHEA:13389"/>
        <dbReference type="Rhea" id="RHEA-COMP:10685"/>
        <dbReference type="Rhea" id="RHEA-COMP:10686"/>
        <dbReference type="ChEBI" id="CHEBI:15378"/>
        <dbReference type="ChEBI" id="CHEBI:16526"/>
        <dbReference type="ChEBI" id="CHEBI:57332"/>
        <dbReference type="ChEBI" id="CHEBI:57378"/>
        <dbReference type="ChEBI" id="CHEBI:57692"/>
        <dbReference type="ChEBI" id="CHEBI:58307"/>
        <dbReference type="EC" id="1.3.8.6"/>
    </reaction>
</comment>
<name>A0A368DS84_9PROT</name>
<gene>
    <name evidence="15" type="ORF">DBW71_01930</name>
</gene>
<evidence type="ECO:0000256" key="1">
    <source>
        <dbReference type="ARBA" id="ARBA00001974"/>
    </source>
</evidence>
<evidence type="ECO:0000256" key="7">
    <source>
        <dbReference type="ARBA" id="ARBA00037899"/>
    </source>
</evidence>
<keyword evidence="5" id="KW-0809">Transit peptide</keyword>
<dbReference type="GO" id="GO:0004361">
    <property type="term" value="F:glutaryl-CoA dehydrogenase activity"/>
    <property type="evidence" value="ECO:0007669"/>
    <property type="project" value="UniProtKB-EC"/>
</dbReference>
<organism evidence="15 16">
    <name type="scientific">PS1 clade bacterium</name>
    <dbReference type="NCBI Taxonomy" id="2175152"/>
    <lineage>
        <taxon>Bacteria</taxon>
        <taxon>Pseudomonadati</taxon>
        <taxon>Pseudomonadota</taxon>
        <taxon>Alphaproteobacteria</taxon>
        <taxon>PS1 clade</taxon>
    </lineage>
</organism>
<dbReference type="GO" id="GO:0046949">
    <property type="term" value="P:fatty-acyl-CoA biosynthetic process"/>
    <property type="evidence" value="ECO:0007669"/>
    <property type="project" value="TreeGrafter"/>
</dbReference>
<dbReference type="GO" id="GO:0050660">
    <property type="term" value="F:flavin adenine dinucleotide binding"/>
    <property type="evidence" value="ECO:0007669"/>
    <property type="project" value="InterPro"/>
</dbReference>
<dbReference type="Gene3D" id="1.10.540.10">
    <property type="entry name" value="Acyl-CoA dehydrogenase/oxidase, N-terminal domain"/>
    <property type="match status" value="1"/>
</dbReference>
<dbReference type="InterPro" id="IPR046373">
    <property type="entry name" value="Acyl-CoA_Oxase/DH_mid-dom_sf"/>
</dbReference>
<dbReference type="InterPro" id="IPR006089">
    <property type="entry name" value="Acyl-CoA_DH_CS"/>
</dbReference>
<feature type="domain" description="Acyl-CoA oxidase/dehydrogenase middle" evidence="13">
    <location>
        <begin position="141"/>
        <end position="231"/>
    </location>
</feature>
<dbReference type="PANTHER" id="PTHR42807">
    <property type="entry name" value="GLUTARYL-COA DEHYDROGENASE, MITOCHONDRIAL"/>
    <property type="match status" value="1"/>
</dbReference>
<evidence type="ECO:0000313" key="16">
    <source>
        <dbReference type="Proteomes" id="UP000253570"/>
    </source>
</evidence>
<evidence type="ECO:0000256" key="4">
    <source>
        <dbReference type="ARBA" id="ARBA00022827"/>
    </source>
</evidence>
<comment type="pathway">
    <text evidence="8">Amino-acid metabolism; tryptophan metabolism.</text>
</comment>
<feature type="domain" description="Acyl-CoA dehydrogenase/oxidase N-terminal" evidence="14">
    <location>
        <begin position="26"/>
        <end position="136"/>
    </location>
</feature>
<evidence type="ECO:0000259" key="13">
    <source>
        <dbReference type="Pfam" id="PF02770"/>
    </source>
</evidence>
<keyword evidence="3 11" id="KW-0285">Flavoprotein</keyword>
<dbReference type="GO" id="GO:0033539">
    <property type="term" value="P:fatty acid beta-oxidation using acyl-CoA dehydrogenase"/>
    <property type="evidence" value="ECO:0007669"/>
    <property type="project" value="TreeGrafter"/>
</dbReference>
<evidence type="ECO:0000256" key="10">
    <source>
        <dbReference type="ARBA" id="ARBA00049493"/>
    </source>
</evidence>
<comment type="cofactor">
    <cofactor evidence="1 11">
        <name>FAD</name>
        <dbReference type="ChEBI" id="CHEBI:57692"/>
    </cofactor>
</comment>
<feature type="domain" description="Acyl-CoA dehydrogenase/oxidase C-terminal" evidence="12">
    <location>
        <begin position="245"/>
        <end position="390"/>
    </location>
</feature>
<dbReference type="EMBL" id="QOQD01000003">
    <property type="protein sequence ID" value="RCL74196.1"/>
    <property type="molecule type" value="Genomic_DNA"/>
</dbReference>
<sequence length="398" mass="44283">MSDHDINIQADPDWTDILGIENDLSTEEILVKKTAHDYASQKLFPIVTDAFKNEIFDKSIIKELGELGLIAPTISSKYGGAELNNVCHGLIAYEIERVDSGYRSAMSVQSSLVIHPINEFGSDKQKNKYIPELIKGNLIGCFGLTEPDHGSDPSSMQTTAKKVDGGWKISGTKTWITNAPIADIAIIWAKTDENILKGFILDRNQHNIETKKIEGKFSLRTSETGEIHMNEIFVSDDYLLPGVSGFKGPFSCLNKARYGIAWGTIGSAEFCWHSAREYALNRKQFNRPIASNQLIQKDLVDFQTQITLGKLAVLKLGREMDKRNINPAAISMMKRNNCKIALDIARRSRDILGGNGISIDYHIIRHLLNLETVNTYEGTANIHTLILGRSQTGIQAFS</sequence>
<evidence type="ECO:0000256" key="11">
    <source>
        <dbReference type="RuleBase" id="RU362125"/>
    </source>
</evidence>
<evidence type="ECO:0000256" key="3">
    <source>
        <dbReference type="ARBA" id="ARBA00022630"/>
    </source>
</evidence>
<proteinExistence type="inferred from homology"/>
<dbReference type="Pfam" id="PF02771">
    <property type="entry name" value="Acyl-CoA_dh_N"/>
    <property type="match status" value="1"/>
</dbReference>
<evidence type="ECO:0000259" key="14">
    <source>
        <dbReference type="Pfam" id="PF02771"/>
    </source>
</evidence>